<dbReference type="EMBL" id="JPWU03000155">
    <property type="protein sequence ID" value="KAG2524414.1"/>
    <property type="molecule type" value="Genomic_DNA"/>
</dbReference>
<dbReference type="OrthoDB" id="194358at2759"/>
<dbReference type="Proteomes" id="UP000284657">
    <property type="component" value="Unassembled WGS sequence"/>
</dbReference>
<dbReference type="EMBL" id="MBAD02000232">
    <property type="protein sequence ID" value="RLN70492.1"/>
    <property type="molecule type" value="Genomic_DNA"/>
</dbReference>
<reference evidence="3" key="3">
    <citation type="submission" date="2020-06" db="EMBL/GenBank/DDBJ databases">
        <authorList>
            <person name="Studholme D.J."/>
        </authorList>
    </citation>
    <scope>NUCLEOTIDE SEQUENCE</scope>
    <source>
        <strain evidence="3">NZFS 3630</strain>
    </source>
</reference>
<name>A0A3F2RR28_9STRA</name>
<dbReference type="Proteomes" id="UP000285883">
    <property type="component" value="Unassembled WGS sequence"/>
</dbReference>
<evidence type="ECO:0000256" key="1">
    <source>
        <dbReference type="SAM" id="Coils"/>
    </source>
</evidence>
<dbReference type="EMBL" id="MBDO02000118">
    <property type="protein sequence ID" value="RLN62558.1"/>
    <property type="molecule type" value="Genomic_DNA"/>
</dbReference>
<accession>A0A3F2RR28</accession>
<evidence type="ECO:0000313" key="6">
    <source>
        <dbReference type="EMBL" id="RLN70492.1"/>
    </source>
</evidence>
<evidence type="ECO:0000256" key="2">
    <source>
        <dbReference type="SAM" id="MobiDB-lite"/>
    </source>
</evidence>
<comment type="caution">
    <text evidence="5">The sequence shown here is derived from an EMBL/GenBank/DDBJ whole genome shotgun (WGS) entry which is preliminary data.</text>
</comment>
<dbReference type="EMBL" id="MBDN02000121">
    <property type="protein sequence ID" value="RLN80076.1"/>
    <property type="molecule type" value="Genomic_DNA"/>
</dbReference>
<keyword evidence="1" id="KW-0175">Coiled coil</keyword>
<reference evidence="8 9" key="2">
    <citation type="submission" date="2018-07" db="EMBL/GenBank/DDBJ databases">
        <title>Genome sequencing of oomycete isolates from Chile give support for New Zealand origin for Phytophthora kernoviae and make available the first Nothophytophthora sp. genome.</title>
        <authorList>
            <person name="Studholme D.J."/>
            <person name="Sanfuentes E."/>
            <person name="Panda P."/>
            <person name="Hill R."/>
            <person name="Sambles C."/>
            <person name="Grant M."/>
            <person name="Williams N.M."/>
            <person name="Mcdougal R.L."/>
        </authorList>
    </citation>
    <scope>NUCLEOTIDE SEQUENCE [LARGE SCALE GENOMIC DNA]</scope>
    <source>
        <strain evidence="4">Chile2</strain>
        <strain evidence="7">Chile4</strain>
        <strain evidence="5">Chile6</strain>
        <strain evidence="6">Chile7</strain>
    </source>
</reference>
<evidence type="ECO:0000313" key="5">
    <source>
        <dbReference type="EMBL" id="RLN62558.1"/>
    </source>
</evidence>
<sequence>MGAKARYRSPWPSSTSTTRSRVGVAAMESITQFLELFEALLLLKLREKQIEQLAQSNMQMQQQLLEQEELKAETMLLITQLMTRVSVLELHKDNSHRITKRRSAGTGDSEDDEEYPQDDNIAFER</sequence>
<gene>
    <name evidence="4" type="ORF">BBI17_004866</name>
    <name evidence="6" type="ORF">BBJ29_005205</name>
    <name evidence="7" type="ORF">BBO99_00004767</name>
    <name evidence="5" type="ORF">BBP00_00004691</name>
    <name evidence="3" type="ORF">JM18_005379</name>
</gene>
<evidence type="ECO:0000313" key="10">
    <source>
        <dbReference type="Proteomes" id="UP000285624"/>
    </source>
</evidence>
<protein>
    <submittedName>
        <fullName evidence="5">Uncharacterized protein</fullName>
    </submittedName>
</protein>
<evidence type="ECO:0000313" key="3">
    <source>
        <dbReference type="EMBL" id="KAG2524414.1"/>
    </source>
</evidence>
<proteinExistence type="predicted"/>
<evidence type="ECO:0000313" key="8">
    <source>
        <dbReference type="Proteomes" id="UP000277300"/>
    </source>
</evidence>
<dbReference type="STRING" id="325452.A0A3F2RR28"/>
<dbReference type="EMBL" id="MAYM02001763">
    <property type="protein sequence ID" value="RLN10895.1"/>
    <property type="molecule type" value="Genomic_DNA"/>
</dbReference>
<feature type="region of interest" description="Disordered" evidence="2">
    <location>
        <begin position="96"/>
        <end position="125"/>
    </location>
</feature>
<dbReference type="Proteomes" id="UP000277300">
    <property type="component" value="Unassembled WGS sequence"/>
</dbReference>
<feature type="compositionally biased region" description="Acidic residues" evidence="2">
    <location>
        <begin position="108"/>
        <end position="117"/>
    </location>
</feature>
<dbReference type="AlphaFoldDB" id="A0A3F2RR28"/>
<dbReference type="Proteomes" id="UP000285624">
    <property type="component" value="Unassembled WGS sequence"/>
</dbReference>
<evidence type="ECO:0000313" key="9">
    <source>
        <dbReference type="Proteomes" id="UP000284657"/>
    </source>
</evidence>
<evidence type="ECO:0000313" key="7">
    <source>
        <dbReference type="EMBL" id="RLN80076.1"/>
    </source>
</evidence>
<organism evidence="5 8">
    <name type="scientific">Phytophthora kernoviae</name>
    <dbReference type="NCBI Taxonomy" id="325452"/>
    <lineage>
        <taxon>Eukaryota</taxon>
        <taxon>Sar</taxon>
        <taxon>Stramenopiles</taxon>
        <taxon>Oomycota</taxon>
        <taxon>Peronosporomycetes</taxon>
        <taxon>Peronosporales</taxon>
        <taxon>Peronosporaceae</taxon>
        <taxon>Phytophthora</taxon>
    </lineage>
</organism>
<feature type="coiled-coil region" evidence="1">
    <location>
        <begin position="43"/>
        <end position="73"/>
    </location>
</feature>
<keyword evidence="10" id="KW-1185">Reference proteome</keyword>
<reference evidence="3" key="1">
    <citation type="journal article" date="2015" name="Genom Data">
        <title>Genome sequences of six Phytophthora species associated with forests in New Zealand.</title>
        <authorList>
            <person name="Studholme D.J."/>
            <person name="McDougal R.L."/>
            <person name="Sambles C."/>
            <person name="Hansen E."/>
            <person name="Hardy G."/>
            <person name="Grant M."/>
            <person name="Ganley R.J."/>
            <person name="Williams N.M."/>
        </authorList>
    </citation>
    <scope>NUCLEOTIDE SEQUENCE</scope>
    <source>
        <strain evidence="3">NZFS 3630</strain>
    </source>
</reference>
<dbReference type="Proteomes" id="UP000792063">
    <property type="component" value="Unassembled WGS sequence"/>
</dbReference>
<evidence type="ECO:0000313" key="4">
    <source>
        <dbReference type="EMBL" id="RLN10895.1"/>
    </source>
</evidence>